<evidence type="ECO:0000256" key="1">
    <source>
        <dbReference type="ARBA" id="ARBA00004370"/>
    </source>
</evidence>
<evidence type="ECO:0000256" key="5">
    <source>
        <dbReference type="ARBA" id="ARBA00023136"/>
    </source>
</evidence>
<organism evidence="7 8">
    <name type="scientific">Amphibalanus amphitrite</name>
    <name type="common">Striped barnacle</name>
    <name type="synonym">Balanus amphitrite</name>
    <dbReference type="NCBI Taxonomy" id="1232801"/>
    <lineage>
        <taxon>Eukaryota</taxon>
        <taxon>Metazoa</taxon>
        <taxon>Ecdysozoa</taxon>
        <taxon>Arthropoda</taxon>
        <taxon>Crustacea</taxon>
        <taxon>Multicrustacea</taxon>
        <taxon>Cirripedia</taxon>
        <taxon>Thoracica</taxon>
        <taxon>Thoracicalcarea</taxon>
        <taxon>Balanomorpha</taxon>
        <taxon>Balanoidea</taxon>
        <taxon>Balanidae</taxon>
        <taxon>Amphibalaninae</taxon>
        <taxon>Amphibalanus</taxon>
    </lineage>
</organism>
<keyword evidence="5" id="KW-0472">Membrane</keyword>
<protein>
    <submittedName>
        <fullName evidence="7">Lysosome membrane protein 2</fullName>
    </submittedName>
</protein>
<reference evidence="7 8" key="1">
    <citation type="submission" date="2019-07" db="EMBL/GenBank/DDBJ databases">
        <title>Draft genome assembly of a fouling barnacle, Amphibalanus amphitrite (Darwin, 1854): The first reference genome for Thecostraca.</title>
        <authorList>
            <person name="Kim W."/>
        </authorList>
    </citation>
    <scope>NUCLEOTIDE SEQUENCE [LARGE SCALE GENOMIC DNA]</scope>
    <source>
        <strain evidence="7">SNU_AA5</strain>
        <tissue evidence="7">Soma without cirri and trophi</tissue>
    </source>
</reference>
<evidence type="ECO:0000256" key="2">
    <source>
        <dbReference type="ARBA" id="ARBA00010532"/>
    </source>
</evidence>
<comment type="similarity">
    <text evidence="2">Belongs to the CD36 family.</text>
</comment>
<dbReference type="PRINTS" id="PR01609">
    <property type="entry name" value="CD36FAMILY"/>
</dbReference>
<evidence type="ECO:0000313" key="7">
    <source>
        <dbReference type="EMBL" id="KAF0294973.1"/>
    </source>
</evidence>
<name>A0A6A4VMW5_AMPAM</name>
<dbReference type="PANTHER" id="PTHR11923">
    <property type="entry name" value="SCAVENGER RECEPTOR CLASS B TYPE-1 SR-B1"/>
    <property type="match status" value="1"/>
</dbReference>
<keyword evidence="6" id="KW-0325">Glycoprotein</keyword>
<dbReference type="Pfam" id="PF01130">
    <property type="entry name" value="CD36"/>
    <property type="match status" value="1"/>
</dbReference>
<gene>
    <name evidence="7" type="primary">Scarb2_0</name>
    <name evidence="7" type="ORF">FJT64_007441</name>
</gene>
<dbReference type="GO" id="GO:0005737">
    <property type="term" value="C:cytoplasm"/>
    <property type="evidence" value="ECO:0007669"/>
    <property type="project" value="TreeGrafter"/>
</dbReference>
<evidence type="ECO:0000256" key="3">
    <source>
        <dbReference type="ARBA" id="ARBA00022692"/>
    </source>
</evidence>
<proteinExistence type="inferred from homology"/>
<evidence type="ECO:0000313" key="8">
    <source>
        <dbReference type="Proteomes" id="UP000440578"/>
    </source>
</evidence>
<dbReference type="InterPro" id="IPR002159">
    <property type="entry name" value="CD36_fam"/>
</dbReference>
<dbReference type="PANTHER" id="PTHR11923:SF51">
    <property type="entry name" value="LYSOSOME MEMBRANE PROTEIN 2"/>
    <property type="match status" value="1"/>
</dbReference>
<comment type="caution">
    <text evidence="7">The sequence shown here is derived from an EMBL/GenBank/DDBJ whole genome shotgun (WGS) entry which is preliminary data.</text>
</comment>
<dbReference type="Proteomes" id="UP000440578">
    <property type="component" value="Unassembled WGS sequence"/>
</dbReference>
<dbReference type="EMBL" id="VIIS01001647">
    <property type="protein sequence ID" value="KAF0294973.1"/>
    <property type="molecule type" value="Genomic_DNA"/>
</dbReference>
<dbReference type="OrthoDB" id="18585at2759"/>
<keyword evidence="8" id="KW-1185">Reference proteome</keyword>
<sequence>MIVKVISMVLTPSSESLEGWQAPTDKVDVFMQFIMFNVTNAEAVIARGEKPMLQEVGPFSYREIVTDILTPLLHRESRRRVNLSWSEDGARLTYSEHLSYAFDPETSAPGVDEDTSIVTVNAPMLVSGLPTLLCYDTIVKVVREGCGVGQT</sequence>
<evidence type="ECO:0000256" key="6">
    <source>
        <dbReference type="ARBA" id="ARBA00023180"/>
    </source>
</evidence>
<comment type="subcellular location">
    <subcellularLocation>
        <location evidence="1">Membrane</location>
    </subcellularLocation>
</comment>
<accession>A0A6A4VMW5</accession>
<dbReference type="GO" id="GO:0016020">
    <property type="term" value="C:membrane"/>
    <property type="evidence" value="ECO:0007669"/>
    <property type="project" value="UniProtKB-SubCell"/>
</dbReference>
<evidence type="ECO:0000256" key="4">
    <source>
        <dbReference type="ARBA" id="ARBA00022989"/>
    </source>
</evidence>
<dbReference type="GO" id="GO:0005044">
    <property type="term" value="F:scavenger receptor activity"/>
    <property type="evidence" value="ECO:0007669"/>
    <property type="project" value="TreeGrafter"/>
</dbReference>
<dbReference type="AlphaFoldDB" id="A0A6A4VMW5"/>
<keyword evidence="4" id="KW-1133">Transmembrane helix</keyword>
<keyword evidence="3" id="KW-0812">Transmembrane</keyword>